<dbReference type="GO" id="GO:0000902">
    <property type="term" value="P:cell morphogenesis"/>
    <property type="evidence" value="ECO:0007669"/>
    <property type="project" value="UniProtKB-ARBA"/>
</dbReference>
<dbReference type="PANTHER" id="PTHR46513:SF44">
    <property type="entry name" value="LDL RECEPTOR RELATED PROTEIN 4"/>
    <property type="match status" value="1"/>
</dbReference>
<keyword evidence="4 6" id="KW-1015">Disulfide bond</keyword>
<keyword evidence="2 10" id="KW-0732">Signal</keyword>
<protein>
    <submittedName>
        <fullName evidence="13">Uncharacterized protein</fullName>
    </submittedName>
</protein>
<dbReference type="FunFam" id="2.10.25.10:FF:000230">
    <property type="entry name" value="Delta-like protein"/>
    <property type="match status" value="1"/>
</dbReference>
<evidence type="ECO:0000256" key="10">
    <source>
        <dbReference type="SAM" id="SignalP"/>
    </source>
</evidence>
<dbReference type="FunFam" id="2.120.10.30:FF:000241">
    <property type="entry name" value="Low-density lipoprotein receptor-related protein 6"/>
    <property type="match status" value="1"/>
</dbReference>
<feature type="repeat" description="LDL-receptor class B" evidence="8">
    <location>
        <begin position="75"/>
        <end position="119"/>
    </location>
</feature>
<evidence type="ECO:0000313" key="14">
    <source>
        <dbReference type="Proteomes" id="UP000887568"/>
    </source>
</evidence>
<dbReference type="InterPro" id="IPR000742">
    <property type="entry name" value="EGF"/>
</dbReference>
<reference evidence="13" key="1">
    <citation type="submission" date="2022-11" db="UniProtKB">
        <authorList>
            <consortium name="EnsemblMetazoa"/>
        </authorList>
    </citation>
    <scope>IDENTIFICATION</scope>
</reference>
<accession>A0A914BGN9</accession>
<feature type="disulfide bond" evidence="6">
    <location>
        <begin position="316"/>
        <end position="325"/>
    </location>
</feature>
<evidence type="ECO:0000256" key="5">
    <source>
        <dbReference type="ARBA" id="ARBA00023180"/>
    </source>
</evidence>
<keyword evidence="14" id="KW-1185">Reference proteome</keyword>
<dbReference type="GO" id="GO:0042063">
    <property type="term" value="P:gliogenesis"/>
    <property type="evidence" value="ECO:0007669"/>
    <property type="project" value="UniProtKB-ARBA"/>
</dbReference>
<dbReference type="InterPro" id="IPR011042">
    <property type="entry name" value="6-blade_b-propeller_TolB-like"/>
</dbReference>
<feature type="disulfide bond" evidence="6">
    <location>
        <begin position="554"/>
        <end position="563"/>
    </location>
</feature>
<dbReference type="InterPro" id="IPR000033">
    <property type="entry name" value="LDLR_classB_rpt"/>
</dbReference>
<organism evidence="13 14">
    <name type="scientific">Patiria miniata</name>
    <name type="common">Bat star</name>
    <name type="synonym">Asterina miniata</name>
    <dbReference type="NCBI Taxonomy" id="46514"/>
    <lineage>
        <taxon>Eukaryota</taxon>
        <taxon>Metazoa</taxon>
        <taxon>Echinodermata</taxon>
        <taxon>Eleutherozoa</taxon>
        <taxon>Asterozoa</taxon>
        <taxon>Asteroidea</taxon>
        <taxon>Valvatacea</taxon>
        <taxon>Valvatida</taxon>
        <taxon>Asterinidae</taxon>
        <taxon>Patiria</taxon>
    </lineage>
</organism>
<feature type="domain" description="Sushi" evidence="12">
    <location>
        <begin position="567"/>
        <end position="632"/>
    </location>
</feature>
<keyword evidence="1 6" id="KW-0245">EGF-like domain</keyword>
<feature type="chain" id="PRO_5037686627" evidence="10">
    <location>
        <begin position="29"/>
        <end position="829"/>
    </location>
</feature>
<dbReference type="PROSITE" id="PS50923">
    <property type="entry name" value="SUSHI"/>
    <property type="match status" value="4"/>
</dbReference>
<feature type="domain" description="EGF-like" evidence="11">
    <location>
        <begin position="290"/>
        <end position="326"/>
    </location>
</feature>
<dbReference type="Proteomes" id="UP000887568">
    <property type="component" value="Unplaced"/>
</dbReference>
<dbReference type="PANTHER" id="PTHR46513">
    <property type="entry name" value="VITELLOGENIN RECEPTOR-LIKE PROTEIN-RELATED-RELATED"/>
    <property type="match status" value="1"/>
</dbReference>
<feature type="domain" description="Sushi" evidence="12">
    <location>
        <begin position="642"/>
        <end position="707"/>
    </location>
</feature>
<dbReference type="GO" id="GO:0005886">
    <property type="term" value="C:plasma membrane"/>
    <property type="evidence" value="ECO:0007669"/>
    <property type="project" value="UniProtKB-ARBA"/>
</dbReference>
<dbReference type="SUPFAM" id="SSF57196">
    <property type="entry name" value="EGF/Laminin"/>
    <property type="match status" value="4"/>
</dbReference>
<dbReference type="PROSITE" id="PS01186">
    <property type="entry name" value="EGF_2"/>
    <property type="match status" value="4"/>
</dbReference>
<evidence type="ECO:0000256" key="3">
    <source>
        <dbReference type="ARBA" id="ARBA00022737"/>
    </source>
</evidence>
<evidence type="ECO:0000256" key="4">
    <source>
        <dbReference type="ARBA" id="ARBA00023157"/>
    </source>
</evidence>
<proteinExistence type="predicted"/>
<dbReference type="SMART" id="SM00032">
    <property type="entry name" value="CCP"/>
    <property type="match status" value="4"/>
</dbReference>
<evidence type="ECO:0000256" key="7">
    <source>
        <dbReference type="PROSITE-ProRule" id="PRU00302"/>
    </source>
</evidence>
<dbReference type="RefSeq" id="XP_038075259.1">
    <property type="nucleotide sequence ID" value="XM_038219331.1"/>
</dbReference>
<feature type="repeat" description="LDL-receptor class B" evidence="8">
    <location>
        <begin position="163"/>
        <end position="206"/>
    </location>
</feature>
<dbReference type="InterPro" id="IPR000436">
    <property type="entry name" value="Sushi_SCR_CCP_dom"/>
</dbReference>
<dbReference type="OrthoDB" id="9990982at2759"/>
<keyword evidence="9" id="KW-0472">Membrane</keyword>
<dbReference type="Pfam" id="PF00084">
    <property type="entry name" value="Sushi"/>
    <property type="match status" value="4"/>
</dbReference>
<keyword evidence="9" id="KW-1133">Transmembrane helix</keyword>
<dbReference type="EnsemblMetazoa" id="XM_038219331.1">
    <property type="protein sequence ID" value="XP_038075259.1"/>
    <property type="gene ID" value="LOC119743023"/>
</dbReference>
<evidence type="ECO:0000259" key="11">
    <source>
        <dbReference type="PROSITE" id="PS50026"/>
    </source>
</evidence>
<evidence type="ECO:0000256" key="9">
    <source>
        <dbReference type="SAM" id="Phobius"/>
    </source>
</evidence>
<dbReference type="GO" id="GO:0048666">
    <property type="term" value="P:neuron development"/>
    <property type="evidence" value="ECO:0007669"/>
    <property type="project" value="UniProtKB-ARBA"/>
</dbReference>
<sequence>MGHLLVEGLLGVVWVFLLLGAAFQPVQAGDFALVADLHNGTIYGGSMGRGLADIAPLPLNDVKRPVAVDYDPIDRMVYWSDLASLPSPRISRAHLNGSSQMIVVDQLHLPDGLALDVEARMMYWTDGIIGYIGRVRMDGTGGRETIVDGLDKPRTIIIDHENGFIYWTDWGNSSKIERADLDGSNRMTLVSDDLVWPNGVVKDGDKLYWCDANLDKIERSDLSGNNRELLIDLTSYSNIHPFDLAVYGDYVYWTDWGYVTLIRVHTSGVGAQNYGPHTFQQSGGLHIEKEPNYCDSTPCHNGATCVDVINGFSCICPAGYQGLTCFEDPCGSGPCANGATCTILPTSGFNCQCPSGYAGPTCMMVVHCVVSLDPSDVLMVTSGQRDVYLPGESVTFACPDGYQFGGSATRFCQSDFTWSGQPAECIQEDPCGSRPCANGATCTILPTGGFNCQCPSGYAGPTCMMVVHCVVSLDPSDVLMVTSGQQDVYLPGESVTFACPDGYQLGGSAMRFCQLDFTWSGQPAECIQEDRCNSGPCLNGGTCTSVQGGFTCHCLAGYDGDTCSIVIGCLPPITSTHVTLVESDIALFQAGEVATFMCDSGYAVTGSTNDQSATRVCLSGGTWSGEPVSCSPTSPNPTPPVIGCLPPITSNHVTLVESDVALFQAGEVATFMCDRGYAVTGSRSDQSATRVCLSGGTWSGDQVLCSLTSPNPTPAPPEKSYVSAIAGGGCGLAFLILVLFGVLVVMKRRRIRNGDRTVRVPVNMDLIVAGKTNYGEAHHGSDNPTHIYETSVCQSWQAHGNPPPPPHVSAPDPIYMDVSDYDTSLVSKI</sequence>
<keyword evidence="5" id="KW-0325">Glycoprotein</keyword>
<dbReference type="CDD" id="cd00033">
    <property type="entry name" value="CCP"/>
    <property type="match status" value="4"/>
</dbReference>
<feature type="signal peptide" evidence="10">
    <location>
        <begin position="1"/>
        <end position="28"/>
    </location>
</feature>
<dbReference type="OMA" id="ICYENPC"/>
<dbReference type="PROSITE" id="PS00022">
    <property type="entry name" value="EGF_1"/>
    <property type="match status" value="4"/>
</dbReference>
<dbReference type="PROSITE" id="PS51120">
    <property type="entry name" value="LDLRB"/>
    <property type="match status" value="3"/>
</dbReference>
<dbReference type="Pfam" id="PF00058">
    <property type="entry name" value="Ldl_recept_b"/>
    <property type="match status" value="3"/>
</dbReference>
<feature type="disulfide bond" evidence="7">
    <location>
        <begin position="499"/>
        <end position="526"/>
    </location>
</feature>
<feature type="transmembrane region" description="Helical" evidence="9">
    <location>
        <begin position="721"/>
        <end position="746"/>
    </location>
</feature>
<dbReference type="CDD" id="cd00054">
    <property type="entry name" value="EGF_CA"/>
    <property type="match status" value="4"/>
</dbReference>
<dbReference type="GeneID" id="119743023"/>
<feature type="disulfide bond" evidence="6">
    <location>
        <begin position="454"/>
        <end position="463"/>
    </location>
</feature>
<feature type="domain" description="EGF-like" evidence="11">
    <location>
        <begin position="427"/>
        <end position="464"/>
    </location>
</feature>
<keyword evidence="9" id="KW-0812">Transmembrane</keyword>
<name>A0A914BGN9_PATMI</name>
<dbReference type="InterPro" id="IPR001881">
    <property type="entry name" value="EGF-like_Ca-bd_dom"/>
</dbReference>
<feature type="domain" description="Sushi" evidence="12">
    <location>
        <begin position="366"/>
        <end position="427"/>
    </location>
</feature>
<dbReference type="FunFam" id="2.10.25.10:FF:000117">
    <property type="entry name" value="Delta-like protein"/>
    <property type="match status" value="1"/>
</dbReference>
<dbReference type="SMART" id="SM00179">
    <property type="entry name" value="EGF_CA"/>
    <property type="match status" value="4"/>
</dbReference>
<dbReference type="InterPro" id="IPR035976">
    <property type="entry name" value="Sushi/SCR/CCP_sf"/>
</dbReference>
<dbReference type="AlphaFoldDB" id="A0A914BGN9"/>
<dbReference type="SUPFAM" id="SSF63825">
    <property type="entry name" value="YWTD domain"/>
    <property type="match status" value="1"/>
</dbReference>
<dbReference type="SMART" id="SM00181">
    <property type="entry name" value="EGF"/>
    <property type="match status" value="4"/>
</dbReference>
<evidence type="ECO:0000313" key="13">
    <source>
        <dbReference type="EnsemblMetazoa" id="XP_038075259.1"/>
    </source>
</evidence>
<comment type="caution">
    <text evidence="6">Lacks conserved residue(s) required for the propagation of feature annotation.</text>
</comment>
<feature type="disulfide bond" evidence="6">
    <location>
        <begin position="353"/>
        <end position="362"/>
    </location>
</feature>
<dbReference type="InterPro" id="IPR050778">
    <property type="entry name" value="Cueball_EGF_LRP_Nidogen"/>
</dbReference>
<evidence type="ECO:0000256" key="2">
    <source>
        <dbReference type="ARBA" id="ARBA00022729"/>
    </source>
</evidence>
<feature type="repeat" description="LDL-receptor class B" evidence="8">
    <location>
        <begin position="120"/>
        <end position="162"/>
    </location>
</feature>
<feature type="domain" description="Sushi" evidence="12">
    <location>
        <begin position="467"/>
        <end position="528"/>
    </location>
</feature>
<keyword evidence="3" id="KW-0677">Repeat</keyword>
<dbReference type="GO" id="GO:0005509">
    <property type="term" value="F:calcium ion binding"/>
    <property type="evidence" value="ECO:0007669"/>
    <property type="project" value="InterPro"/>
</dbReference>
<dbReference type="PROSITE" id="PS00010">
    <property type="entry name" value="ASX_HYDROXYL"/>
    <property type="match status" value="1"/>
</dbReference>
<evidence type="ECO:0000256" key="8">
    <source>
        <dbReference type="PROSITE-ProRule" id="PRU00461"/>
    </source>
</evidence>
<evidence type="ECO:0000256" key="6">
    <source>
        <dbReference type="PROSITE-ProRule" id="PRU00076"/>
    </source>
</evidence>
<dbReference type="PROSITE" id="PS50026">
    <property type="entry name" value="EGF_3"/>
    <property type="match status" value="4"/>
</dbReference>
<dbReference type="SUPFAM" id="SSF57535">
    <property type="entry name" value="Complement control module/SCR domain"/>
    <property type="match status" value="4"/>
</dbReference>
<dbReference type="InterPro" id="IPR000152">
    <property type="entry name" value="EGF-type_Asp/Asn_hydroxyl_site"/>
</dbReference>
<dbReference type="Gene3D" id="2.10.25.10">
    <property type="entry name" value="Laminin"/>
    <property type="match status" value="4"/>
</dbReference>
<dbReference type="SMART" id="SM00135">
    <property type="entry name" value="LY"/>
    <property type="match status" value="5"/>
</dbReference>
<feature type="domain" description="EGF-like" evidence="11">
    <location>
        <begin position="327"/>
        <end position="363"/>
    </location>
</feature>
<dbReference type="Pfam" id="PF00008">
    <property type="entry name" value="EGF"/>
    <property type="match status" value="4"/>
</dbReference>
<keyword evidence="7" id="KW-0768">Sushi</keyword>
<dbReference type="Gene3D" id="2.120.10.30">
    <property type="entry name" value="TolB, C-terminal domain"/>
    <property type="match status" value="1"/>
</dbReference>
<feature type="domain" description="EGF-like" evidence="11">
    <location>
        <begin position="528"/>
        <end position="564"/>
    </location>
</feature>
<evidence type="ECO:0000259" key="12">
    <source>
        <dbReference type="PROSITE" id="PS50923"/>
    </source>
</evidence>
<evidence type="ECO:0000256" key="1">
    <source>
        <dbReference type="ARBA" id="ARBA00022536"/>
    </source>
</evidence>
<dbReference type="FunFam" id="2.10.25.10:FF:000095">
    <property type="entry name" value="Notch, isoform B"/>
    <property type="match status" value="2"/>
</dbReference>
<dbReference type="Gene3D" id="2.10.70.10">
    <property type="entry name" value="Complement Module, domain 1"/>
    <property type="match status" value="4"/>
</dbReference>
<feature type="disulfide bond" evidence="7">
    <location>
        <begin position="398"/>
        <end position="425"/>
    </location>
</feature>